<dbReference type="InterPro" id="IPR046348">
    <property type="entry name" value="SIS_dom_sf"/>
</dbReference>
<dbReference type="PROSITE" id="PS51071">
    <property type="entry name" value="HTH_RPIR"/>
    <property type="match status" value="1"/>
</dbReference>
<dbReference type="Pfam" id="PF01380">
    <property type="entry name" value="SIS"/>
    <property type="match status" value="1"/>
</dbReference>
<protein>
    <submittedName>
        <fullName evidence="2">MurR/RpiR family transcriptional regulator</fullName>
    </submittedName>
</protein>
<sequence>MQSAVLLKIKSLESTFTTSEYEISQFVTEHPDFVIANTITTLAKKINTSEASINRFCKKIGFKGFNKFKIALAQSTTQFEKLNQEDIDDSNLLEYITADYQKMAVNTCALLDEKTIEEAAATIVLSRKIFLISIYPTSFICDEFAFKLRQIGLEVTHLKEPLEAQLSISNMTSDSLLIAVVPSIVTKDIIPFLANVKKNNIKTMLLSSNDNPKIDNLIDIKMITPDHVMANNSLTLSNTPMISLIFDIIYATILRDNRALRQRKLSSDTIINSFQAADSSRYEW</sequence>
<dbReference type="InterPro" id="IPR001347">
    <property type="entry name" value="SIS_dom"/>
</dbReference>
<dbReference type="SUPFAM" id="SSF46689">
    <property type="entry name" value="Homeodomain-like"/>
    <property type="match status" value="1"/>
</dbReference>
<dbReference type="EMBL" id="JBCLSH010000013">
    <property type="protein sequence ID" value="MEY8443631.1"/>
    <property type="molecule type" value="Genomic_DNA"/>
</dbReference>
<dbReference type="InterPro" id="IPR036388">
    <property type="entry name" value="WH-like_DNA-bd_sf"/>
</dbReference>
<dbReference type="Pfam" id="PF01418">
    <property type="entry name" value="HTH_6"/>
    <property type="match status" value="1"/>
</dbReference>
<dbReference type="Proteomes" id="UP001565283">
    <property type="component" value="Unassembled WGS sequence"/>
</dbReference>
<dbReference type="InterPro" id="IPR000281">
    <property type="entry name" value="HTH_RpiR"/>
</dbReference>
<dbReference type="PANTHER" id="PTHR30514">
    <property type="entry name" value="GLUCOKINASE"/>
    <property type="match status" value="1"/>
</dbReference>
<keyword evidence="3" id="KW-1185">Reference proteome</keyword>
<dbReference type="PANTHER" id="PTHR30514:SF1">
    <property type="entry name" value="HTH-TYPE TRANSCRIPTIONAL REGULATOR HEXR-RELATED"/>
    <property type="match status" value="1"/>
</dbReference>
<gene>
    <name evidence="2" type="ORF">AALA52_05160</name>
</gene>
<dbReference type="InterPro" id="IPR047640">
    <property type="entry name" value="RpiR-like"/>
</dbReference>
<dbReference type="Gene3D" id="3.40.50.10490">
    <property type="entry name" value="Glucose-6-phosphate isomerase like protein, domain 1"/>
    <property type="match status" value="1"/>
</dbReference>
<evidence type="ECO:0000313" key="3">
    <source>
        <dbReference type="Proteomes" id="UP001565283"/>
    </source>
</evidence>
<comment type="caution">
    <text evidence="2">The sequence shown here is derived from an EMBL/GenBank/DDBJ whole genome shotgun (WGS) entry which is preliminary data.</text>
</comment>
<accession>A0ABV4D247</accession>
<evidence type="ECO:0000259" key="1">
    <source>
        <dbReference type="PROSITE" id="PS51071"/>
    </source>
</evidence>
<dbReference type="InterPro" id="IPR009057">
    <property type="entry name" value="Homeodomain-like_sf"/>
</dbReference>
<dbReference type="SUPFAM" id="SSF53697">
    <property type="entry name" value="SIS domain"/>
    <property type="match status" value="1"/>
</dbReference>
<organism evidence="2 3">
    <name type="scientific">Lactococcus ileimucosae</name>
    <dbReference type="NCBI Taxonomy" id="2941329"/>
    <lineage>
        <taxon>Bacteria</taxon>
        <taxon>Bacillati</taxon>
        <taxon>Bacillota</taxon>
        <taxon>Bacilli</taxon>
        <taxon>Lactobacillales</taxon>
        <taxon>Streptococcaceae</taxon>
        <taxon>Lactococcus</taxon>
    </lineage>
</organism>
<name>A0ABV4D247_9LACT</name>
<dbReference type="RefSeq" id="WP_202230010.1">
    <property type="nucleotide sequence ID" value="NZ_JBCLSH010000013.1"/>
</dbReference>
<feature type="domain" description="HTH rpiR-type" evidence="1">
    <location>
        <begin position="3"/>
        <end position="79"/>
    </location>
</feature>
<evidence type="ECO:0000313" key="2">
    <source>
        <dbReference type="EMBL" id="MEY8443631.1"/>
    </source>
</evidence>
<proteinExistence type="predicted"/>
<dbReference type="Gene3D" id="1.10.10.10">
    <property type="entry name" value="Winged helix-like DNA-binding domain superfamily/Winged helix DNA-binding domain"/>
    <property type="match status" value="1"/>
</dbReference>
<reference evidence="2 3" key="1">
    <citation type="submission" date="2024-03" db="EMBL/GenBank/DDBJ databases">
        <title>Mouse gut bacterial collection (mGBC) of GemPharmatech.</title>
        <authorList>
            <person name="He Y."/>
            <person name="Dong L."/>
            <person name="Wu D."/>
            <person name="Gao X."/>
            <person name="Lin Z."/>
        </authorList>
    </citation>
    <scope>NUCLEOTIDE SEQUENCE [LARGE SCALE GENOMIC DNA]</scope>
    <source>
        <strain evidence="2 3">61-15</strain>
    </source>
</reference>